<gene>
    <name evidence="11" type="ORF">SSX86_018422</name>
</gene>
<evidence type="ECO:0000256" key="10">
    <source>
        <dbReference type="RuleBase" id="RU361156"/>
    </source>
</evidence>
<keyword evidence="8" id="KW-1015">Disulfide bond</keyword>
<evidence type="ECO:0000256" key="4">
    <source>
        <dbReference type="ARBA" id="ARBA00022645"/>
    </source>
</evidence>
<sequence length="504" mass="56287">MGNSLFLFAFCLVFLVLGNSDSLSDQEKDKIEQLPGQPPGVDFAQYSGYVTVNQESGRALFYWLTESPANRDPESRPLLLWLNGGPGCSSVAYGAAEEIGPLHINSDGKTLFTNPYSWNKLANLLFLESPAGVGYSYSNTTSDLFTFGDAKTAEDSYAFLVNWFERFPQYKHRDFYIAGESYAGSHNNPLILNKGVKNPVINFKGFMVGNAVTDDYNDFVGTFEYWWTHGLISDSTFKSLQKTCEGSSSEHPPIECIRALSIAEREQGRIDPYSIYTKPCSYTSSLKRRGRYPWMRGAYDPCTENYANQYFNLPEVQNAFHANITKLSYPWQTCSDIVGGYWADSPLSMLPIYKELIAAGLRVWVFSGDTDSVVPLTATRYSIDALNLSTLVNWYPWYDNAKVAGWSQIYNGLTFVTVTGAGADFSQYSGYVTVNQESGRALFYWLTESPANRDPETRALLLWLNGGPSCSSVAYGAAEEIGPLHINSDGKTLFTNPYSWNKCM</sequence>
<dbReference type="GO" id="GO:0005773">
    <property type="term" value="C:vacuole"/>
    <property type="evidence" value="ECO:0007669"/>
    <property type="project" value="TreeGrafter"/>
</dbReference>
<comment type="subcellular location">
    <subcellularLocation>
        <location evidence="1">Secreted</location>
    </subcellularLocation>
</comment>
<dbReference type="GO" id="GO:0005576">
    <property type="term" value="C:extracellular region"/>
    <property type="evidence" value="ECO:0007669"/>
    <property type="project" value="UniProtKB-SubCell"/>
</dbReference>
<feature type="signal peptide" evidence="10">
    <location>
        <begin position="1"/>
        <end position="18"/>
    </location>
</feature>
<keyword evidence="9" id="KW-0325">Glycoprotein</keyword>
<dbReference type="InterPro" id="IPR029058">
    <property type="entry name" value="AB_hydrolase_fold"/>
</dbReference>
<keyword evidence="6 10" id="KW-0732">Signal</keyword>
<dbReference type="PRINTS" id="PR00724">
    <property type="entry name" value="CRBOXYPTASEC"/>
</dbReference>
<proteinExistence type="inferred from homology"/>
<organism evidence="11 12">
    <name type="scientific">Deinandra increscens subsp. villosa</name>
    <dbReference type="NCBI Taxonomy" id="3103831"/>
    <lineage>
        <taxon>Eukaryota</taxon>
        <taxon>Viridiplantae</taxon>
        <taxon>Streptophyta</taxon>
        <taxon>Embryophyta</taxon>
        <taxon>Tracheophyta</taxon>
        <taxon>Spermatophyta</taxon>
        <taxon>Magnoliopsida</taxon>
        <taxon>eudicotyledons</taxon>
        <taxon>Gunneridae</taxon>
        <taxon>Pentapetalae</taxon>
        <taxon>asterids</taxon>
        <taxon>campanulids</taxon>
        <taxon>Asterales</taxon>
        <taxon>Asteraceae</taxon>
        <taxon>Asteroideae</taxon>
        <taxon>Heliantheae alliance</taxon>
        <taxon>Madieae</taxon>
        <taxon>Madiinae</taxon>
        <taxon>Deinandra</taxon>
    </lineage>
</organism>
<dbReference type="PROSITE" id="PS00131">
    <property type="entry name" value="CARBOXYPEPT_SER_SER"/>
    <property type="match status" value="1"/>
</dbReference>
<evidence type="ECO:0000256" key="6">
    <source>
        <dbReference type="ARBA" id="ARBA00022729"/>
    </source>
</evidence>
<comment type="similarity">
    <text evidence="2 10">Belongs to the peptidase S10 family.</text>
</comment>
<evidence type="ECO:0000256" key="1">
    <source>
        <dbReference type="ARBA" id="ARBA00004613"/>
    </source>
</evidence>
<keyword evidence="4 10" id="KW-0121">Carboxypeptidase</keyword>
<feature type="chain" id="PRO_5042672351" description="Carboxypeptidase" evidence="10">
    <location>
        <begin position="19"/>
        <end position="504"/>
    </location>
</feature>
<reference evidence="11 12" key="1">
    <citation type="submission" date="2024-04" db="EMBL/GenBank/DDBJ databases">
        <title>The reference genome of an endangered Asteraceae, Deinandra increscens subsp. villosa, native to the Central Coast of California.</title>
        <authorList>
            <person name="Guilliams M."/>
            <person name="Hasenstab-Lehman K."/>
            <person name="Meyer R."/>
            <person name="Mcevoy S."/>
        </authorList>
    </citation>
    <scope>NUCLEOTIDE SEQUENCE [LARGE SCALE GENOMIC DNA]</scope>
    <source>
        <tissue evidence="11">Leaf</tissue>
    </source>
</reference>
<dbReference type="PANTHER" id="PTHR11802:SF198">
    <property type="entry name" value="SERINE CARBOXYPEPTIDASE-LIKE 27"/>
    <property type="match status" value="1"/>
</dbReference>
<dbReference type="FunFam" id="3.40.50.11320:FF:000002">
    <property type="entry name" value="Carboxypeptidase"/>
    <property type="match status" value="1"/>
</dbReference>
<dbReference type="GO" id="GO:0006508">
    <property type="term" value="P:proteolysis"/>
    <property type="evidence" value="ECO:0007669"/>
    <property type="project" value="UniProtKB-KW"/>
</dbReference>
<dbReference type="SUPFAM" id="SSF53474">
    <property type="entry name" value="alpha/beta-Hydrolases"/>
    <property type="match status" value="2"/>
</dbReference>
<evidence type="ECO:0000256" key="9">
    <source>
        <dbReference type="ARBA" id="ARBA00023180"/>
    </source>
</evidence>
<evidence type="ECO:0000313" key="12">
    <source>
        <dbReference type="Proteomes" id="UP001408789"/>
    </source>
</evidence>
<keyword evidence="3" id="KW-0964">Secreted</keyword>
<dbReference type="FunFam" id="3.40.50.1820:FF:000013">
    <property type="entry name" value="Carboxypeptidase"/>
    <property type="match status" value="1"/>
</dbReference>
<keyword evidence="12" id="KW-1185">Reference proteome</keyword>
<evidence type="ECO:0000256" key="8">
    <source>
        <dbReference type="ARBA" id="ARBA00023157"/>
    </source>
</evidence>
<dbReference type="EMBL" id="JBCNJP010000019">
    <property type="protein sequence ID" value="KAK9061242.1"/>
    <property type="molecule type" value="Genomic_DNA"/>
</dbReference>
<protein>
    <recommendedName>
        <fullName evidence="10">Carboxypeptidase</fullName>
        <ecNumber evidence="10">3.4.16.-</ecNumber>
    </recommendedName>
</protein>
<evidence type="ECO:0000256" key="2">
    <source>
        <dbReference type="ARBA" id="ARBA00009431"/>
    </source>
</evidence>
<dbReference type="Proteomes" id="UP001408789">
    <property type="component" value="Unassembled WGS sequence"/>
</dbReference>
<evidence type="ECO:0000313" key="11">
    <source>
        <dbReference type="EMBL" id="KAK9061242.1"/>
    </source>
</evidence>
<dbReference type="InterPro" id="IPR001563">
    <property type="entry name" value="Peptidase_S10"/>
</dbReference>
<dbReference type="EC" id="3.4.16.-" evidence="10"/>
<evidence type="ECO:0000256" key="5">
    <source>
        <dbReference type="ARBA" id="ARBA00022670"/>
    </source>
</evidence>
<name>A0AAP0GUN5_9ASTR</name>
<dbReference type="InterPro" id="IPR018202">
    <property type="entry name" value="Ser_caboxypep_ser_AS"/>
</dbReference>
<keyword evidence="7 10" id="KW-0378">Hydrolase</keyword>
<dbReference type="Gene3D" id="3.40.50.1820">
    <property type="entry name" value="alpha/beta hydrolase"/>
    <property type="match status" value="2"/>
</dbReference>
<keyword evidence="5 10" id="KW-0645">Protease</keyword>
<evidence type="ECO:0000256" key="7">
    <source>
        <dbReference type="ARBA" id="ARBA00022801"/>
    </source>
</evidence>
<dbReference type="Pfam" id="PF00450">
    <property type="entry name" value="Peptidase_S10"/>
    <property type="match status" value="2"/>
</dbReference>
<dbReference type="AlphaFoldDB" id="A0AAP0GUN5"/>
<dbReference type="PANTHER" id="PTHR11802">
    <property type="entry name" value="SERINE PROTEASE FAMILY S10 SERINE CARBOXYPEPTIDASE"/>
    <property type="match status" value="1"/>
</dbReference>
<accession>A0AAP0GUN5</accession>
<evidence type="ECO:0000256" key="3">
    <source>
        <dbReference type="ARBA" id="ARBA00022525"/>
    </source>
</evidence>
<comment type="caution">
    <text evidence="11">The sequence shown here is derived from an EMBL/GenBank/DDBJ whole genome shotgun (WGS) entry which is preliminary data.</text>
</comment>
<dbReference type="GO" id="GO:0004185">
    <property type="term" value="F:serine-type carboxypeptidase activity"/>
    <property type="evidence" value="ECO:0007669"/>
    <property type="project" value="UniProtKB-UniRule"/>
</dbReference>